<evidence type="ECO:0000313" key="6">
    <source>
        <dbReference type="Proteomes" id="UP000092498"/>
    </source>
</evidence>
<keyword evidence="6" id="KW-1185">Reference proteome</keyword>
<dbReference type="AlphaFoldDB" id="A0A1B1AN98"/>
<comment type="similarity">
    <text evidence="1 3">Belongs to the type-B carboxylesterase/lipase family.</text>
</comment>
<protein>
    <recommendedName>
        <fullName evidence="3">Carboxylic ester hydrolase</fullName>
        <ecNumber evidence="3">3.1.1.-</ecNumber>
    </recommendedName>
</protein>
<evidence type="ECO:0000256" key="2">
    <source>
        <dbReference type="ARBA" id="ARBA00022801"/>
    </source>
</evidence>
<dbReference type="InterPro" id="IPR019826">
    <property type="entry name" value="Carboxylesterase_B_AS"/>
</dbReference>
<dbReference type="GO" id="GO:0006581">
    <property type="term" value="P:acetylcholine catabolic process"/>
    <property type="evidence" value="ECO:0007669"/>
    <property type="project" value="TreeGrafter"/>
</dbReference>
<dbReference type="EMBL" id="CP013244">
    <property type="protein sequence ID" value="ANP48039.1"/>
    <property type="molecule type" value="Genomic_DNA"/>
</dbReference>
<reference evidence="5 6" key="1">
    <citation type="submission" date="2015-11" db="EMBL/GenBank/DDBJ databases">
        <title>Whole-Genome Sequence of Candidatus Oderbacter manganicum from the National Park Lower Oder Valley, Germany.</title>
        <authorList>
            <person name="Braun B."/>
            <person name="Liere K."/>
            <person name="Szewzyk U."/>
        </authorList>
    </citation>
    <scope>NUCLEOTIDE SEQUENCE [LARGE SCALE GENOMIC DNA]</scope>
    <source>
        <strain evidence="5 6">OTSz_A_272</strain>
    </source>
</reference>
<dbReference type="GO" id="GO:0005886">
    <property type="term" value="C:plasma membrane"/>
    <property type="evidence" value="ECO:0007669"/>
    <property type="project" value="TreeGrafter"/>
</dbReference>
<dbReference type="PANTHER" id="PTHR43918:SF4">
    <property type="entry name" value="CARBOXYLIC ESTER HYDROLASE"/>
    <property type="match status" value="1"/>
</dbReference>
<proteinExistence type="inferred from homology"/>
<dbReference type="SUPFAM" id="SSF53474">
    <property type="entry name" value="alpha/beta-Hydrolases"/>
    <property type="match status" value="1"/>
</dbReference>
<evidence type="ECO:0000256" key="3">
    <source>
        <dbReference type="RuleBase" id="RU361235"/>
    </source>
</evidence>
<feature type="domain" description="Carboxylesterase type B" evidence="4">
    <location>
        <begin position="16"/>
        <end position="477"/>
    </location>
</feature>
<dbReference type="EC" id="3.1.1.-" evidence="3"/>
<dbReference type="OrthoDB" id="9775851at2"/>
<dbReference type="KEGG" id="cbot:ATE48_11285"/>
<keyword evidence="2 3" id="KW-0378">Hydrolase</keyword>
<dbReference type="InterPro" id="IPR050654">
    <property type="entry name" value="AChE-related_enzymes"/>
</dbReference>
<dbReference type="Pfam" id="PF00135">
    <property type="entry name" value="COesterase"/>
    <property type="match status" value="1"/>
</dbReference>
<dbReference type="InterPro" id="IPR029058">
    <property type="entry name" value="AB_hydrolase_fold"/>
</dbReference>
<dbReference type="GO" id="GO:0003990">
    <property type="term" value="F:acetylcholinesterase activity"/>
    <property type="evidence" value="ECO:0007669"/>
    <property type="project" value="TreeGrafter"/>
</dbReference>
<dbReference type="PANTHER" id="PTHR43918">
    <property type="entry name" value="ACETYLCHOLINESTERASE"/>
    <property type="match status" value="1"/>
</dbReference>
<evidence type="ECO:0000313" key="5">
    <source>
        <dbReference type="EMBL" id="ANP48039.1"/>
    </source>
</evidence>
<dbReference type="STRING" id="1759059.ATE48_11285"/>
<dbReference type="InParanoid" id="A0A1B1AN98"/>
<dbReference type="Gene3D" id="3.40.50.1820">
    <property type="entry name" value="alpha/beta hydrolase"/>
    <property type="match status" value="1"/>
</dbReference>
<accession>A0A1B1AN98</accession>
<dbReference type="Proteomes" id="UP000092498">
    <property type="component" value="Chromosome"/>
</dbReference>
<dbReference type="PROSITE" id="PS00122">
    <property type="entry name" value="CARBOXYLESTERASE_B_1"/>
    <property type="match status" value="1"/>
</dbReference>
<organism evidence="5 6">
    <name type="scientific">Candidatus Viadribacter manganicus</name>
    <dbReference type="NCBI Taxonomy" id="1759059"/>
    <lineage>
        <taxon>Bacteria</taxon>
        <taxon>Pseudomonadati</taxon>
        <taxon>Pseudomonadota</taxon>
        <taxon>Alphaproteobacteria</taxon>
        <taxon>Hyphomonadales</taxon>
        <taxon>Hyphomonadaceae</taxon>
        <taxon>Candidatus Viadribacter</taxon>
    </lineage>
</organism>
<gene>
    <name evidence="5" type="ORF">ATE48_11285</name>
</gene>
<dbReference type="InterPro" id="IPR002018">
    <property type="entry name" value="CarbesteraseB"/>
</dbReference>
<dbReference type="GO" id="GO:0019695">
    <property type="term" value="P:choline metabolic process"/>
    <property type="evidence" value="ECO:0007669"/>
    <property type="project" value="TreeGrafter"/>
</dbReference>
<sequence>MTQLAESASADARALASTESGVVRGTDDGAVTRFYGVPYAAAPVGQLRFALPQTAAPWSGTRDASQRGFIAPQFVPSAAELEKALPGLDIAPLIGGDQQQGDDFLVLNIWKPSGAQTNLPVMVFIHGGSFTGGAGAADVYDGSAFARAGIVLVTINYRLGIEGFLPIPGAPTNLGLRDQIAALRWVQNNIAAFGGDAANVTVFGESAGAMSVANLLASPLAKGLFRRAIVQSGHGDMVRPIPVAQRLVAKLAKMMRVKPALDGFRSRSIADCLTALQKVSQPTAQIDLRNPDKREPAFGLSKFLPVYGDEVLPEHPITALRKGAGADVQLLIGTNTEEMNLYFVPSGVRKKLGKFLAHFMVKRAEPKAKEILKAYGIDDRKRRPGDAFTEALTDLVFRLPARRFAQAHKGRTHVYAFAWRSNAYGGQLGACHAIELPFVFDTLSTVSGPRGLAGGEPPQALATKLNGIWANFAKTGDLPWPEYDDNKIACTIDTGVVAPEVPFIAERFLP</sequence>
<dbReference type="GO" id="GO:0005615">
    <property type="term" value="C:extracellular space"/>
    <property type="evidence" value="ECO:0007669"/>
    <property type="project" value="TreeGrafter"/>
</dbReference>
<evidence type="ECO:0000259" key="4">
    <source>
        <dbReference type="Pfam" id="PF00135"/>
    </source>
</evidence>
<name>A0A1B1AN98_9PROT</name>
<evidence type="ECO:0000256" key="1">
    <source>
        <dbReference type="ARBA" id="ARBA00005964"/>
    </source>
</evidence>